<dbReference type="Pfam" id="PF02518">
    <property type="entry name" value="HATPase_c"/>
    <property type="match status" value="1"/>
</dbReference>
<accession>A0AAW9FCK5</accession>
<dbReference type="Gene3D" id="1.10.4160.10">
    <property type="entry name" value="Hydantoin permease"/>
    <property type="match status" value="1"/>
</dbReference>
<dbReference type="CDD" id="cd00156">
    <property type="entry name" value="REC"/>
    <property type="match status" value="1"/>
</dbReference>
<sequence>MEAQPIMQKIPINRRKYNKLVANEMLEDFALRFTSKRARKWSATWIANSALGIVSFLVLEALGGSITLSYGSINALWAIAAVSVVVIFSGIPICYYASKYGVDIDLLSRGAGFGYIGSTIISLIYASFTFIFFALEAAIMSMALELLLGIPLFWGYIISAVAVIPLVLFGITNISRFQMLSQPLWLTMQIVPLFYVFSHPDSQLDSWLAYTGINQHGGSFNWLLFGSASAVLLAVIAQLGEQVDFLRFLPEQKKTGRLKWWLAMLFGGPGWMLFGAAKLALGSYLAWLAISHGFYPKEASDPAHMYLNAFSYMTENTKLALLAAGVFVIMSQLKINVANAYAGSLAWSNFFSRLTHNHPGRVVWMVFNVVIALLLMELGIYQLLEKTLQVYSVLVLAWIGSLVADLLINKPLGLSPPGIEFKRSKLYDINPVGLGSMIIASSIGIAAHLDVFNEAIKAFASYIAFALPFITAPLIAWLTKGKFYLVNAKTHIHTHHDHELACSVCENAYEPEDMTHCPVYGGHICSLCCSLDVRCEDKCRPQATIHEQIHTLLHPFLPDELLHKLSSPISQFMIVLAIVSSFMAAIFMIAYSQIPALAPDNMHTITGGMFKAFVMLLIPVGIISGLFVLARNTSRNAITELKAHTQLLTHEISAHEKTSRELEQAKKSAETANNAKSRYLAGLSHELRTPLNVLLGYAQLLSDDRKLDHQTREYAHILRRNGKHLSDLLEGLLEISKIEAGRLELQRVEFNLATMLNELAEMFSMEASQKGLEFEYISCVNLPVYIATDKQRLRQILINLLNNAIKYTREGKVIFRVTYRNQVARFSVQDTGIGLSEHDIQQIFNPFERIQTQSTRAIQGTGLGLTISHALANLMGGDISCQSQPDVGSNFTLTMMMSAVESPVSVPVLINQNITGYTGARQTILVVDDIADQRNLVSNILTPLGFNILQANGASEALKMAASHTIHLYILDITMPEVSGWQLAIQLRQKGIRSPIMMLSANIHELEKSNVLAKYHNDYLSKPISREQLLTKLSNLLPVDWLFEEEPEDKPITTGLDATADPSAIPSREELAQLINYAEIGFMSAFLKKLDEIIHSGASTEAFFGSIRSDASQCKFEKVVHNLNELINEHY</sequence>
<dbReference type="SMART" id="SM00388">
    <property type="entry name" value="HisKA"/>
    <property type="match status" value="1"/>
</dbReference>
<keyword evidence="4" id="KW-0808">Transferase</keyword>
<dbReference type="PANTHER" id="PTHR43047:SF72">
    <property type="entry name" value="OSMOSENSING HISTIDINE PROTEIN KINASE SLN1"/>
    <property type="match status" value="1"/>
</dbReference>
<dbReference type="GO" id="GO:0000155">
    <property type="term" value="F:phosphorelay sensor kinase activity"/>
    <property type="evidence" value="ECO:0007669"/>
    <property type="project" value="InterPro"/>
</dbReference>
<keyword evidence="5" id="KW-0418">Kinase</keyword>
<feature type="transmembrane region" description="Helical" evidence="8">
    <location>
        <begin position="390"/>
        <end position="408"/>
    </location>
</feature>
<dbReference type="Gene3D" id="1.10.287.130">
    <property type="match status" value="1"/>
</dbReference>
<feature type="transmembrane region" description="Helical" evidence="8">
    <location>
        <begin position="110"/>
        <end position="133"/>
    </location>
</feature>
<dbReference type="InterPro" id="IPR036890">
    <property type="entry name" value="HATPase_C_sf"/>
</dbReference>
<dbReference type="GO" id="GO:0009927">
    <property type="term" value="F:histidine phosphotransfer kinase activity"/>
    <property type="evidence" value="ECO:0007669"/>
    <property type="project" value="TreeGrafter"/>
</dbReference>
<evidence type="ECO:0000313" key="11">
    <source>
        <dbReference type="EMBL" id="MDX7723431.1"/>
    </source>
</evidence>
<feature type="transmembrane region" description="Helical" evidence="8">
    <location>
        <begin position="45"/>
        <end position="70"/>
    </location>
</feature>
<reference evidence="11" key="1">
    <citation type="submission" date="2023-11" db="EMBL/GenBank/DDBJ databases">
        <title>WGS of Aeromonas in Northern Israel.</title>
        <authorList>
            <person name="Hershko Y."/>
        </authorList>
    </citation>
    <scope>NUCLEOTIDE SEQUENCE</scope>
    <source>
        <strain evidence="11">77416</strain>
    </source>
</reference>
<feature type="transmembrane region" description="Helical" evidence="8">
    <location>
        <begin position="362"/>
        <end position="384"/>
    </location>
</feature>
<evidence type="ECO:0000313" key="12">
    <source>
        <dbReference type="Proteomes" id="UP001277183"/>
    </source>
</evidence>
<dbReference type="InterPro" id="IPR001789">
    <property type="entry name" value="Sig_transdc_resp-reg_receiver"/>
</dbReference>
<evidence type="ECO:0000259" key="9">
    <source>
        <dbReference type="PROSITE" id="PS50109"/>
    </source>
</evidence>
<dbReference type="GO" id="GO:0005524">
    <property type="term" value="F:ATP binding"/>
    <property type="evidence" value="ECO:0007669"/>
    <property type="project" value="UniProtKB-KW"/>
</dbReference>
<dbReference type="SUPFAM" id="SSF47384">
    <property type="entry name" value="Homodimeric domain of signal transducing histidine kinase"/>
    <property type="match status" value="1"/>
</dbReference>
<feature type="transmembrane region" description="Helical" evidence="8">
    <location>
        <begin position="76"/>
        <end position="98"/>
    </location>
</feature>
<dbReference type="Gene3D" id="3.40.50.2300">
    <property type="match status" value="1"/>
</dbReference>
<dbReference type="Proteomes" id="UP001277183">
    <property type="component" value="Unassembled WGS sequence"/>
</dbReference>
<dbReference type="SMART" id="SM00387">
    <property type="entry name" value="HATPase_c"/>
    <property type="match status" value="1"/>
</dbReference>
<evidence type="ECO:0000256" key="1">
    <source>
        <dbReference type="ARBA" id="ARBA00000085"/>
    </source>
</evidence>
<comment type="caution">
    <text evidence="11">The sequence shown here is derived from an EMBL/GenBank/DDBJ whole genome shotgun (WGS) entry which is preliminary data.</text>
</comment>
<proteinExistence type="predicted"/>
<dbReference type="SUPFAM" id="SSF55874">
    <property type="entry name" value="ATPase domain of HSP90 chaperone/DNA topoisomerase II/histidine kinase"/>
    <property type="match status" value="1"/>
</dbReference>
<dbReference type="PROSITE" id="PS50110">
    <property type="entry name" value="RESPONSE_REGULATORY"/>
    <property type="match status" value="1"/>
</dbReference>
<feature type="transmembrane region" description="Helical" evidence="8">
    <location>
        <begin position="612"/>
        <end position="630"/>
    </location>
</feature>
<dbReference type="PANTHER" id="PTHR43047">
    <property type="entry name" value="TWO-COMPONENT HISTIDINE PROTEIN KINASE"/>
    <property type="match status" value="1"/>
</dbReference>
<dbReference type="CDD" id="cd16922">
    <property type="entry name" value="HATPase_EvgS-ArcB-TorS-like"/>
    <property type="match status" value="1"/>
</dbReference>
<evidence type="ECO:0000256" key="6">
    <source>
        <dbReference type="ARBA" id="ARBA00023012"/>
    </source>
</evidence>
<keyword evidence="8" id="KW-0472">Membrane</keyword>
<dbReference type="InterPro" id="IPR036097">
    <property type="entry name" value="HisK_dim/P_sf"/>
</dbReference>
<dbReference type="EMBL" id="JAWZVU010000288">
    <property type="protein sequence ID" value="MDX7723431.1"/>
    <property type="molecule type" value="Genomic_DNA"/>
</dbReference>
<keyword evidence="8" id="KW-1133">Transmembrane helix</keyword>
<dbReference type="GO" id="GO:0005886">
    <property type="term" value="C:plasma membrane"/>
    <property type="evidence" value="ECO:0007669"/>
    <property type="project" value="TreeGrafter"/>
</dbReference>
<dbReference type="AlphaFoldDB" id="A0AAW9FCK5"/>
<gene>
    <name evidence="11" type="ORF">SJS77_23940</name>
</gene>
<dbReference type="PRINTS" id="PR00344">
    <property type="entry name" value="BCTRLSENSOR"/>
</dbReference>
<keyword evidence="8" id="KW-0812">Transmembrane</keyword>
<keyword evidence="11" id="KW-0067">ATP-binding</keyword>
<dbReference type="FunFam" id="3.30.565.10:FF:000010">
    <property type="entry name" value="Sensor histidine kinase RcsC"/>
    <property type="match status" value="1"/>
</dbReference>
<evidence type="ECO:0000256" key="7">
    <source>
        <dbReference type="PROSITE-ProRule" id="PRU00169"/>
    </source>
</evidence>
<feature type="transmembrane region" description="Helical" evidence="8">
    <location>
        <begin position="153"/>
        <end position="171"/>
    </location>
</feature>
<protein>
    <recommendedName>
        <fullName evidence="2">histidine kinase</fullName>
        <ecNumber evidence="2">2.7.13.3</ecNumber>
    </recommendedName>
</protein>
<keyword evidence="11" id="KW-0547">Nucleotide-binding</keyword>
<feature type="domain" description="Response regulatory" evidence="10">
    <location>
        <begin position="923"/>
        <end position="1037"/>
    </location>
</feature>
<feature type="transmembrane region" description="Helical" evidence="8">
    <location>
        <begin position="572"/>
        <end position="592"/>
    </location>
</feature>
<dbReference type="SUPFAM" id="SSF52172">
    <property type="entry name" value="CheY-like"/>
    <property type="match status" value="1"/>
</dbReference>
<evidence type="ECO:0000259" key="10">
    <source>
        <dbReference type="PROSITE" id="PS50110"/>
    </source>
</evidence>
<dbReference type="Pfam" id="PF00072">
    <property type="entry name" value="Response_reg"/>
    <property type="match status" value="1"/>
</dbReference>
<dbReference type="Pfam" id="PF00512">
    <property type="entry name" value="HisKA"/>
    <property type="match status" value="1"/>
</dbReference>
<keyword evidence="6" id="KW-0902">Two-component regulatory system</keyword>
<feature type="domain" description="Histidine kinase" evidence="9">
    <location>
        <begin position="682"/>
        <end position="899"/>
    </location>
</feature>
<dbReference type="InterPro" id="IPR011006">
    <property type="entry name" value="CheY-like_superfamily"/>
</dbReference>
<feature type="transmembrane region" description="Helical" evidence="8">
    <location>
        <begin position="220"/>
        <end position="239"/>
    </location>
</feature>
<keyword evidence="3 7" id="KW-0597">Phosphoprotein</keyword>
<feature type="transmembrane region" description="Helical" evidence="8">
    <location>
        <begin position="429"/>
        <end position="447"/>
    </location>
</feature>
<evidence type="ECO:0000256" key="5">
    <source>
        <dbReference type="ARBA" id="ARBA00022777"/>
    </source>
</evidence>
<dbReference type="InterPro" id="IPR003661">
    <property type="entry name" value="HisK_dim/P_dom"/>
</dbReference>
<dbReference type="InterPro" id="IPR003594">
    <property type="entry name" value="HATPase_dom"/>
</dbReference>
<name>A0AAW9FCK5_AERCA</name>
<dbReference type="EC" id="2.7.13.3" evidence="2"/>
<evidence type="ECO:0000256" key="3">
    <source>
        <dbReference type="ARBA" id="ARBA00022553"/>
    </source>
</evidence>
<feature type="transmembrane region" description="Helical" evidence="8">
    <location>
        <begin position="319"/>
        <end position="341"/>
    </location>
</feature>
<feature type="transmembrane region" description="Helical" evidence="8">
    <location>
        <begin position="260"/>
        <end position="287"/>
    </location>
</feature>
<evidence type="ECO:0000256" key="2">
    <source>
        <dbReference type="ARBA" id="ARBA00012438"/>
    </source>
</evidence>
<dbReference type="SMART" id="SM00448">
    <property type="entry name" value="REC"/>
    <property type="match status" value="1"/>
</dbReference>
<dbReference type="Gene3D" id="3.30.565.10">
    <property type="entry name" value="Histidine kinase-like ATPase, C-terminal domain"/>
    <property type="match status" value="1"/>
</dbReference>
<dbReference type="PROSITE" id="PS50109">
    <property type="entry name" value="HIS_KIN"/>
    <property type="match status" value="1"/>
</dbReference>
<dbReference type="CDD" id="cd00082">
    <property type="entry name" value="HisKA"/>
    <property type="match status" value="1"/>
</dbReference>
<evidence type="ECO:0000256" key="8">
    <source>
        <dbReference type="SAM" id="Phobius"/>
    </source>
</evidence>
<evidence type="ECO:0000256" key="4">
    <source>
        <dbReference type="ARBA" id="ARBA00022679"/>
    </source>
</evidence>
<dbReference type="RefSeq" id="WP_103859315.1">
    <property type="nucleotide sequence ID" value="NZ_BQVG01000240.1"/>
</dbReference>
<feature type="modified residue" description="4-aspartylphosphate" evidence="7">
    <location>
        <position position="972"/>
    </location>
</feature>
<feature type="transmembrane region" description="Helical" evidence="8">
    <location>
        <begin position="459"/>
        <end position="479"/>
    </location>
</feature>
<dbReference type="InterPro" id="IPR005467">
    <property type="entry name" value="His_kinase_dom"/>
</dbReference>
<organism evidence="11 12">
    <name type="scientific">Aeromonas caviae</name>
    <name type="common">Aeromonas punctata</name>
    <dbReference type="NCBI Taxonomy" id="648"/>
    <lineage>
        <taxon>Bacteria</taxon>
        <taxon>Pseudomonadati</taxon>
        <taxon>Pseudomonadota</taxon>
        <taxon>Gammaproteobacteria</taxon>
        <taxon>Aeromonadales</taxon>
        <taxon>Aeromonadaceae</taxon>
        <taxon>Aeromonas</taxon>
    </lineage>
</organism>
<dbReference type="InterPro" id="IPR004358">
    <property type="entry name" value="Sig_transdc_His_kin-like_C"/>
</dbReference>
<comment type="catalytic activity">
    <reaction evidence="1">
        <text>ATP + protein L-histidine = ADP + protein N-phospho-L-histidine.</text>
        <dbReference type="EC" id="2.7.13.3"/>
    </reaction>
</comment>